<accession>A0A0C9T0Y4</accession>
<dbReference type="AlphaFoldDB" id="A0A0C9T0Y4"/>
<dbReference type="EMBL" id="KN838323">
    <property type="protein sequence ID" value="KIJ22378.1"/>
    <property type="molecule type" value="Genomic_DNA"/>
</dbReference>
<organism evidence="1 2">
    <name type="scientific">Sphaerobolus stellatus (strain SS14)</name>
    <dbReference type="NCBI Taxonomy" id="990650"/>
    <lineage>
        <taxon>Eukaryota</taxon>
        <taxon>Fungi</taxon>
        <taxon>Dikarya</taxon>
        <taxon>Basidiomycota</taxon>
        <taxon>Agaricomycotina</taxon>
        <taxon>Agaricomycetes</taxon>
        <taxon>Phallomycetidae</taxon>
        <taxon>Geastrales</taxon>
        <taxon>Sphaerobolaceae</taxon>
        <taxon>Sphaerobolus</taxon>
    </lineage>
</organism>
<reference evidence="1 2" key="1">
    <citation type="submission" date="2014-06" db="EMBL/GenBank/DDBJ databases">
        <title>Evolutionary Origins and Diversification of the Mycorrhizal Mutualists.</title>
        <authorList>
            <consortium name="DOE Joint Genome Institute"/>
            <consortium name="Mycorrhizal Genomics Consortium"/>
            <person name="Kohler A."/>
            <person name="Kuo A."/>
            <person name="Nagy L.G."/>
            <person name="Floudas D."/>
            <person name="Copeland A."/>
            <person name="Barry K.W."/>
            <person name="Cichocki N."/>
            <person name="Veneault-Fourrey C."/>
            <person name="LaButti K."/>
            <person name="Lindquist E.A."/>
            <person name="Lipzen A."/>
            <person name="Lundell T."/>
            <person name="Morin E."/>
            <person name="Murat C."/>
            <person name="Riley R."/>
            <person name="Ohm R."/>
            <person name="Sun H."/>
            <person name="Tunlid A."/>
            <person name="Henrissat B."/>
            <person name="Grigoriev I.V."/>
            <person name="Hibbett D.S."/>
            <person name="Martin F."/>
        </authorList>
    </citation>
    <scope>NUCLEOTIDE SEQUENCE [LARGE SCALE GENOMIC DNA]</scope>
    <source>
        <strain evidence="1 2">SS14</strain>
    </source>
</reference>
<dbReference type="HOGENOM" id="CLU_2559777_0_0_1"/>
<name>A0A0C9T0Y4_SPHS4</name>
<evidence type="ECO:0000313" key="2">
    <source>
        <dbReference type="Proteomes" id="UP000054279"/>
    </source>
</evidence>
<protein>
    <submittedName>
        <fullName evidence="1">Uncharacterized protein</fullName>
    </submittedName>
</protein>
<sequence length="82" mass="8775">MGISRDDIREGAAAHTASPLPLLRSRRCCTLLEAAEELLQPAHIICTPLVTYSRLSCALSEGVGGYPATRISPRVLAIECDP</sequence>
<keyword evidence="2" id="KW-1185">Reference proteome</keyword>
<evidence type="ECO:0000313" key="1">
    <source>
        <dbReference type="EMBL" id="KIJ22378.1"/>
    </source>
</evidence>
<gene>
    <name evidence="1" type="ORF">M422DRAFT_277211</name>
</gene>
<dbReference type="Proteomes" id="UP000054279">
    <property type="component" value="Unassembled WGS sequence"/>
</dbReference>
<proteinExistence type="predicted"/>